<keyword evidence="2" id="KW-1185">Reference proteome</keyword>
<evidence type="ECO:0000313" key="2">
    <source>
        <dbReference type="Proteomes" id="UP000594462"/>
    </source>
</evidence>
<accession>A0A7T0LVP7</accession>
<sequence length="62" mass="7285">MPKAEVKQSTKFILTLELNPNELDRLRTMMQNPLHGATLEQENEFDQSIRRAIFEACSRHRT</sequence>
<dbReference type="EMBL" id="MN812687">
    <property type="protein sequence ID" value="QPL10889.1"/>
    <property type="molecule type" value="Genomic_DNA"/>
</dbReference>
<protein>
    <submittedName>
        <fullName evidence="1">Uncharacterized protein</fullName>
    </submittedName>
</protein>
<dbReference type="Proteomes" id="UP000594462">
    <property type="component" value="Segment"/>
</dbReference>
<evidence type="ECO:0000313" key="1">
    <source>
        <dbReference type="EMBL" id="QPL10889.1"/>
    </source>
</evidence>
<name>A0A7T0LVP7_9CAUD</name>
<proteinExistence type="predicted"/>
<gene>
    <name evidence="1" type="ORF">Possum_00048</name>
</gene>
<organism evidence="1 2">
    <name type="scientific">Pectobacterium phage Possum</name>
    <dbReference type="NCBI Taxonomy" id="2686301"/>
    <lineage>
        <taxon>Viruses</taxon>
        <taxon>Duplodnaviria</taxon>
        <taxon>Heunggongvirae</taxon>
        <taxon>Uroviricota</taxon>
        <taxon>Caudoviricetes</taxon>
        <taxon>Schitoviridae</taxon>
        <taxon>Cbunavirus</taxon>
        <taxon>Cbunavirus possum</taxon>
    </lineage>
</organism>
<reference evidence="1 2" key="1">
    <citation type="submission" date="2019-12" db="EMBL/GenBank/DDBJ databases">
        <authorList>
            <person name="Shneider M.M."/>
            <person name="Evseev P.V."/>
            <person name="Lukianova A.A."/>
            <person name="Kabilov M.R."/>
            <person name="Miroshnikov K.A."/>
        </authorList>
    </citation>
    <scope>NUCLEOTIDE SEQUENCE [LARGE SCALE GENOMIC DNA]</scope>
</reference>